<gene>
    <name evidence="1" type="ORF">B4O97_12245</name>
</gene>
<dbReference type="EMBL" id="MWQY01000012">
    <property type="protein sequence ID" value="ORC34707.1"/>
    <property type="molecule type" value="Genomic_DNA"/>
</dbReference>
<dbReference type="AlphaFoldDB" id="A0A1Y1RWV8"/>
<evidence type="ECO:0000313" key="1">
    <source>
        <dbReference type="EMBL" id="ORC34707.1"/>
    </source>
</evidence>
<keyword evidence="2" id="KW-1185">Reference proteome</keyword>
<dbReference type="InterPro" id="IPR036249">
    <property type="entry name" value="Thioredoxin-like_sf"/>
</dbReference>
<organism evidence="1 2">
    <name type="scientific">Marispirochaeta aestuarii</name>
    <dbReference type="NCBI Taxonomy" id="1963862"/>
    <lineage>
        <taxon>Bacteria</taxon>
        <taxon>Pseudomonadati</taxon>
        <taxon>Spirochaetota</taxon>
        <taxon>Spirochaetia</taxon>
        <taxon>Spirochaetales</taxon>
        <taxon>Spirochaetaceae</taxon>
        <taxon>Marispirochaeta</taxon>
    </lineage>
</organism>
<comment type="caution">
    <text evidence="1">The sequence shown here is derived from an EMBL/GenBank/DDBJ whole genome shotgun (WGS) entry which is preliminary data.</text>
</comment>
<evidence type="ECO:0000313" key="2">
    <source>
        <dbReference type="Proteomes" id="UP000192343"/>
    </source>
</evidence>
<dbReference type="Gene3D" id="3.40.30.10">
    <property type="entry name" value="Glutaredoxin"/>
    <property type="match status" value="1"/>
</dbReference>
<dbReference type="SUPFAM" id="SSF52833">
    <property type="entry name" value="Thioredoxin-like"/>
    <property type="match status" value="1"/>
</dbReference>
<reference evidence="1 2" key="1">
    <citation type="submission" date="2017-03" db="EMBL/GenBank/DDBJ databases">
        <title>Draft Genome sequence of Marispirochaeta sp. strain JC444.</title>
        <authorList>
            <person name="Shivani Y."/>
            <person name="Subhash Y."/>
            <person name="Sasikala C."/>
            <person name="Ramana C."/>
        </authorList>
    </citation>
    <scope>NUCLEOTIDE SEQUENCE [LARGE SCALE GENOMIC DNA]</scope>
    <source>
        <strain evidence="1 2">JC444</strain>
    </source>
</reference>
<protein>
    <recommendedName>
        <fullName evidence="3">(2Fe-2S) ferredoxin domain-containing protein</fullName>
    </recommendedName>
</protein>
<name>A0A1Y1RWV8_9SPIO</name>
<proteinExistence type="predicted"/>
<dbReference type="Proteomes" id="UP000192343">
    <property type="component" value="Unassembled WGS sequence"/>
</dbReference>
<dbReference type="STRING" id="1963862.B4O97_12245"/>
<evidence type="ECO:0008006" key="3">
    <source>
        <dbReference type="Google" id="ProtNLM"/>
    </source>
</evidence>
<sequence length="122" mass="13758">MIYMKARLDSKLAPGGLFLHVGSCRGDNMSDSQKKTKLMEVSVCIGTNCAFRGASQLMEALVADKEIREKCTIHEISCQNDMCDHSRRSPVVRIDGDYFLEARPEVILDEVHRRIAMKKIKA</sequence>
<accession>A0A1Y1RWV8</accession>